<dbReference type="Proteomes" id="UP000215506">
    <property type="component" value="Unassembled WGS sequence"/>
</dbReference>
<dbReference type="GO" id="GO:0016627">
    <property type="term" value="F:oxidoreductase activity, acting on the CH-CH group of donors"/>
    <property type="evidence" value="ECO:0007669"/>
    <property type="project" value="InterPro"/>
</dbReference>
<reference evidence="1 2" key="1">
    <citation type="submission" date="2017-07" db="EMBL/GenBank/DDBJ databases">
        <title>First draft Genome Sequence of Nocardia cerradoensis isolated from human infection.</title>
        <authorList>
            <person name="Carrasco G."/>
        </authorList>
    </citation>
    <scope>NUCLEOTIDE SEQUENCE [LARGE SCALE GENOMIC DNA]</scope>
    <source>
        <strain evidence="1 2">CNM20130759</strain>
    </source>
</reference>
<proteinExistence type="predicted"/>
<evidence type="ECO:0000313" key="2">
    <source>
        <dbReference type="Proteomes" id="UP000215506"/>
    </source>
</evidence>
<evidence type="ECO:0008006" key="3">
    <source>
        <dbReference type="Google" id="ProtNLM"/>
    </source>
</evidence>
<sequence>MTVTAPARAAVAAFVRDRAAALDAATTDVRADIAEIGARDLLSIGLGDSDIREFAAVVEEVAAESLAAGFSLWAQRMTLEYVRRAPESVQARYLDDLASGRRVGVTAMAAALKHLAGLGELPLRADEGATRSVSGPIAWASNVFDDALIVFPYRDREGSGCVAVVAADADGVRVRPAPELLALGATGSTALIFDHVEVPDEQVVTTDLPLFGAAVRPIFLLLQTAFCSGIAGRSVAEAAGLLDGLGAPFRGEHTGLAARQESVRARLYDFATDPGRVAPADLIRVRLDASRIAVDATRLESTLRGGAGFARGCDTNRRFREAAFLPVQSPSEGQLRWELSQYD</sequence>
<protein>
    <recommendedName>
        <fullName evidence="3">Acyl-CoA dehydrogenase</fullName>
    </recommendedName>
</protein>
<dbReference type="Gene3D" id="2.40.110.10">
    <property type="entry name" value="Butyryl-CoA Dehydrogenase, subunit A, domain 2"/>
    <property type="match status" value="1"/>
</dbReference>
<gene>
    <name evidence="1" type="ORF">B7C42_05960</name>
</gene>
<accession>A0A231GZC3</accession>
<evidence type="ECO:0000313" key="1">
    <source>
        <dbReference type="EMBL" id="OXR41976.1"/>
    </source>
</evidence>
<dbReference type="InterPro" id="IPR009100">
    <property type="entry name" value="AcylCoA_DH/oxidase_NM_dom_sf"/>
</dbReference>
<dbReference type="SUPFAM" id="SSF56645">
    <property type="entry name" value="Acyl-CoA dehydrogenase NM domain-like"/>
    <property type="match status" value="1"/>
</dbReference>
<organism evidence="1 2">
    <name type="scientific">Nocardia cerradoensis</name>
    <dbReference type="NCBI Taxonomy" id="85688"/>
    <lineage>
        <taxon>Bacteria</taxon>
        <taxon>Bacillati</taxon>
        <taxon>Actinomycetota</taxon>
        <taxon>Actinomycetes</taxon>
        <taxon>Mycobacteriales</taxon>
        <taxon>Nocardiaceae</taxon>
        <taxon>Nocardia</taxon>
    </lineage>
</organism>
<name>A0A231GZC3_9NOCA</name>
<dbReference type="AlphaFoldDB" id="A0A231GZC3"/>
<dbReference type="EMBL" id="NGAF01000016">
    <property type="protein sequence ID" value="OXR41976.1"/>
    <property type="molecule type" value="Genomic_DNA"/>
</dbReference>
<dbReference type="InterPro" id="IPR046373">
    <property type="entry name" value="Acyl-CoA_Oxase/DH_mid-dom_sf"/>
</dbReference>
<dbReference type="RefSeq" id="WP_039778984.1">
    <property type="nucleotide sequence ID" value="NZ_JAAXOR010000008.1"/>
</dbReference>
<comment type="caution">
    <text evidence="1">The sequence shown here is derived from an EMBL/GenBank/DDBJ whole genome shotgun (WGS) entry which is preliminary data.</text>
</comment>
<keyword evidence="2" id="KW-1185">Reference proteome</keyword>